<sequence length="35" mass="3988">MDDVHRWIDSPPMDDVCEYGQHSFVGCIYAILSST</sequence>
<dbReference type="AlphaFoldDB" id="A0AAV4V6S5"/>
<organism evidence="1 2">
    <name type="scientific">Caerostris extrusa</name>
    <name type="common">Bark spider</name>
    <name type="synonym">Caerostris bankana</name>
    <dbReference type="NCBI Taxonomy" id="172846"/>
    <lineage>
        <taxon>Eukaryota</taxon>
        <taxon>Metazoa</taxon>
        <taxon>Ecdysozoa</taxon>
        <taxon>Arthropoda</taxon>
        <taxon>Chelicerata</taxon>
        <taxon>Arachnida</taxon>
        <taxon>Araneae</taxon>
        <taxon>Araneomorphae</taxon>
        <taxon>Entelegynae</taxon>
        <taxon>Araneoidea</taxon>
        <taxon>Araneidae</taxon>
        <taxon>Caerostris</taxon>
    </lineage>
</organism>
<comment type="caution">
    <text evidence="1">The sequence shown here is derived from an EMBL/GenBank/DDBJ whole genome shotgun (WGS) entry which is preliminary data.</text>
</comment>
<dbReference type="EMBL" id="BPLR01014051">
    <property type="protein sequence ID" value="GIY65932.1"/>
    <property type="molecule type" value="Genomic_DNA"/>
</dbReference>
<name>A0AAV4V6S5_CAEEX</name>
<gene>
    <name evidence="1" type="ORF">CEXT_577701</name>
</gene>
<keyword evidence="2" id="KW-1185">Reference proteome</keyword>
<protein>
    <submittedName>
        <fullName evidence="1">Uncharacterized protein</fullName>
    </submittedName>
</protein>
<proteinExistence type="predicted"/>
<accession>A0AAV4V6S5</accession>
<reference evidence="1 2" key="1">
    <citation type="submission" date="2021-06" db="EMBL/GenBank/DDBJ databases">
        <title>Caerostris extrusa draft genome.</title>
        <authorList>
            <person name="Kono N."/>
            <person name="Arakawa K."/>
        </authorList>
    </citation>
    <scope>NUCLEOTIDE SEQUENCE [LARGE SCALE GENOMIC DNA]</scope>
</reference>
<evidence type="ECO:0000313" key="2">
    <source>
        <dbReference type="Proteomes" id="UP001054945"/>
    </source>
</evidence>
<feature type="non-terminal residue" evidence="1">
    <location>
        <position position="35"/>
    </location>
</feature>
<evidence type="ECO:0000313" key="1">
    <source>
        <dbReference type="EMBL" id="GIY65932.1"/>
    </source>
</evidence>
<dbReference type="Proteomes" id="UP001054945">
    <property type="component" value="Unassembled WGS sequence"/>
</dbReference>